<dbReference type="AlphaFoldDB" id="A0A6G0YU49"/>
<dbReference type="EMBL" id="VUJU01002438">
    <property type="protein sequence ID" value="KAF0761291.1"/>
    <property type="molecule type" value="Genomic_DNA"/>
</dbReference>
<proteinExistence type="predicted"/>
<protein>
    <submittedName>
        <fullName evidence="1">Zinc finger BED domain-containing protein 5-like</fullName>
    </submittedName>
</protein>
<reference evidence="1 2" key="1">
    <citation type="submission" date="2019-08" db="EMBL/GenBank/DDBJ databases">
        <title>Whole genome of Aphis craccivora.</title>
        <authorList>
            <person name="Voronova N.V."/>
            <person name="Shulinski R.S."/>
            <person name="Bandarenka Y.V."/>
            <person name="Zhorov D.G."/>
            <person name="Warner D."/>
        </authorList>
    </citation>
    <scope>NUCLEOTIDE SEQUENCE [LARGE SCALE GENOMIC DNA]</scope>
    <source>
        <strain evidence="1">180601</strain>
        <tissue evidence="1">Whole Body</tissue>
    </source>
</reference>
<comment type="caution">
    <text evidence="1">The sequence shown here is derived from an EMBL/GenBank/DDBJ whole genome shotgun (WGS) entry which is preliminary data.</text>
</comment>
<dbReference type="Proteomes" id="UP000478052">
    <property type="component" value="Unassembled WGS sequence"/>
</dbReference>
<name>A0A6G0YU49_APHCR</name>
<keyword evidence="2" id="KW-1185">Reference proteome</keyword>
<gene>
    <name evidence="1" type="ORF">FWK35_00018016</name>
</gene>
<accession>A0A6G0YU49</accession>
<organism evidence="1 2">
    <name type="scientific">Aphis craccivora</name>
    <name type="common">Cowpea aphid</name>
    <dbReference type="NCBI Taxonomy" id="307492"/>
    <lineage>
        <taxon>Eukaryota</taxon>
        <taxon>Metazoa</taxon>
        <taxon>Ecdysozoa</taxon>
        <taxon>Arthropoda</taxon>
        <taxon>Hexapoda</taxon>
        <taxon>Insecta</taxon>
        <taxon>Pterygota</taxon>
        <taxon>Neoptera</taxon>
        <taxon>Paraneoptera</taxon>
        <taxon>Hemiptera</taxon>
        <taxon>Sternorrhyncha</taxon>
        <taxon>Aphidomorpha</taxon>
        <taxon>Aphidoidea</taxon>
        <taxon>Aphididae</taxon>
        <taxon>Aphidini</taxon>
        <taxon>Aphis</taxon>
        <taxon>Aphis</taxon>
    </lineage>
</organism>
<evidence type="ECO:0000313" key="1">
    <source>
        <dbReference type="EMBL" id="KAF0761291.1"/>
    </source>
</evidence>
<evidence type="ECO:0000313" key="2">
    <source>
        <dbReference type="Proteomes" id="UP000478052"/>
    </source>
</evidence>
<sequence length="70" mass="8071">MELINFLFGYPFKKPFVSKKILTLAFSAITILLPLSTSYLCEQGFSIVTTIKSKKKERERLQSVEELKVK</sequence>